<dbReference type="Proteomes" id="UP001303115">
    <property type="component" value="Unassembled WGS sequence"/>
</dbReference>
<keyword evidence="2" id="KW-1185">Reference proteome</keyword>
<dbReference type="AlphaFoldDB" id="A0AAN6P950"/>
<sequence length="235" mass="26477">MSSTAVYRPLAICARCKRLTPTHKAGVKQCDCCHAFYCSTDCFEATKTENPKLILPGAQGGSNPSWYEPATYEATQGLHAAPGQPFTRLDRGTYLHDRPRLDVFRLLLDCYRLRLDDDIKIYGIPVPATLRHGFHRFLDLAAQRPNLLPPWWDDEAVVECLTIFDTGDNDPAAEEWSTLAHRVSSAEVNTHYGNAYMDVQLRLLGEVVYQRAPGNQKGKEILDMMVEHERRAQGG</sequence>
<accession>A0AAN6P950</accession>
<protein>
    <submittedName>
        <fullName evidence="1">MYND domain protein</fullName>
    </submittedName>
</protein>
<name>A0AAN6P950_9PEZI</name>
<organism evidence="1 2">
    <name type="scientific">Parachaetomium inaequale</name>
    <dbReference type="NCBI Taxonomy" id="2588326"/>
    <lineage>
        <taxon>Eukaryota</taxon>
        <taxon>Fungi</taxon>
        <taxon>Dikarya</taxon>
        <taxon>Ascomycota</taxon>
        <taxon>Pezizomycotina</taxon>
        <taxon>Sordariomycetes</taxon>
        <taxon>Sordariomycetidae</taxon>
        <taxon>Sordariales</taxon>
        <taxon>Chaetomiaceae</taxon>
        <taxon>Parachaetomium</taxon>
    </lineage>
</organism>
<evidence type="ECO:0000313" key="2">
    <source>
        <dbReference type="Proteomes" id="UP001303115"/>
    </source>
</evidence>
<evidence type="ECO:0000313" key="1">
    <source>
        <dbReference type="EMBL" id="KAK4033097.1"/>
    </source>
</evidence>
<dbReference type="EMBL" id="MU854552">
    <property type="protein sequence ID" value="KAK4033097.1"/>
    <property type="molecule type" value="Genomic_DNA"/>
</dbReference>
<proteinExistence type="predicted"/>
<reference evidence="2" key="1">
    <citation type="journal article" date="2023" name="Mol. Phylogenet. Evol.">
        <title>Genome-scale phylogeny and comparative genomics of the fungal order Sordariales.</title>
        <authorList>
            <person name="Hensen N."/>
            <person name="Bonometti L."/>
            <person name="Westerberg I."/>
            <person name="Brannstrom I.O."/>
            <person name="Guillou S."/>
            <person name="Cros-Aarteil S."/>
            <person name="Calhoun S."/>
            <person name="Haridas S."/>
            <person name="Kuo A."/>
            <person name="Mondo S."/>
            <person name="Pangilinan J."/>
            <person name="Riley R."/>
            <person name="LaButti K."/>
            <person name="Andreopoulos B."/>
            <person name="Lipzen A."/>
            <person name="Chen C."/>
            <person name="Yan M."/>
            <person name="Daum C."/>
            <person name="Ng V."/>
            <person name="Clum A."/>
            <person name="Steindorff A."/>
            <person name="Ohm R.A."/>
            <person name="Martin F."/>
            <person name="Silar P."/>
            <person name="Natvig D.O."/>
            <person name="Lalanne C."/>
            <person name="Gautier V."/>
            <person name="Ament-Velasquez S.L."/>
            <person name="Kruys A."/>
            <person name="Hutchinson M.I."/>
            <person name="Powell A.J."/>
            <person name="Barry K."/>
            <person name="Miller A.N."/>
            <person name="Grigoriev I.V."/>
            <person name="Debuchy R."/>
            <person name="Gladieux P."/>
            <person name="Hiltunen Thoren M."/>
            <person name="Johannesson H."/>
        </authorList>
    </citation>
    <scope>NUCLEOTIDE SEQUENCE [LARGE SCALE GENOMIC DNA]</scope>
    <source>
        <strain evidence="2">CBS 284.82</strain>
    </source>
</reference>
<gene>
    <name evidence="1" type="ORF">C8A01DRAFT_40455</name>
</gene>
<comment type="caution">
    <text evidence="1">The sequence shown here is derived from an EMBL/GenBank/DDBJ whole genome shotgun (WGS) entry which is preliminary data.</text>
</comment>